<accession>A0A9W5V666</accession>
<reference evidence="1 2" key="1">
    <citation type="submission" date="2012-12" db="EMBL/GenBank/DDBJ databases">
        <title>The Genome Sequence of Bacillus cereus VD196.</title>
        <authorList>
            <consortium name="The Broad Institute Genome Sequencing Platform"/>
            <consortium name="The Broad Institute Genome Sequencing Center for Infectious Disease"/>
            <person name="Feldgarden M."/>
            <person name="Van der Auwera G.A."/>
            <person name="Mahillon J."/>
            <person name="Duprez V."/>
            <person name="Timmery S."/>
            <person name="Mattelet C."/>
            <person name="Dierick K."/>
            <person name="Sun M."/>
            <person name="Yu Z."/>
            <person name="Zhu L."/>
            <person name="Hu X."/>
            <person name="Shank E.B."/>
            <person name="Swiecicka I."/>
            <person name="Hansen B.M."/>
            <person name="Andrup L."/>
            <person name="Walker B."/>
            <person name="Young S.K."/>
            <person name="Zeng Q."/>
            <person name="Gargeya S."/>
            <person name="Fitzgerald M."/>
            <person name="Haas B."/>
            <person name="Abouelleil A."/>
            <person name="Alvarado L."/>
            <person name="Arachchi H.M."/>
            <person name="Berlin A.M."/>
            <person name="Chapman S.B."/>
            <person name="Dewar J."/>
            <person name="Goldberg J."/>
            <person name="Griggs A."/>
            <person name="Gujja S."/>
            <person name="Hansen M."/>
            <person name="Howarth C."/>
            <person name="Imamovic A."/>
            <person name="Larimer J."/>
            <person name="McCowan C."/>
            <person name="Murphy C."/>
            <person name="Neiman D."/>
            <person name="Pearson M."/>
            <person name="Priest M."/>
            <person name="Roberts A."/>
            <person name="Saif S."/>
            <person name="Shea T."/>
            <person name="Sisk P."/>
            <person name="Sykes S."/>
            <person name="Wortman J."/>
            <person name="Nusbaum C."/>
            <person name="Birren B."/>
        </authorList>
    </citation>
    <scope>NUCLEOTIDE SEQUENCE [LARGE SCALE GENOMIC DNA]</scope>
    <source>
        <strain evidence="1 2">VD196</strain>
    </source>
</reference>
<proteinExistence type="predicted"/>
<dbReference type="Proteomes" id="UP000014023">
    <property type="component" value="Unassembled WGS sequence"/>
</dbReference>
<gene>
    <name evidence="1" type="ORF">IKE_05677</name>
</gene>
<evidence type="ECO:0000313" key="2">
    <source>
        <dbReference type="Proteomes" id="UP000014023"/>
    </source>
</evidence>
<evidence type="ECO:0000313" key="1">
    <source>
        <dbReference type="EMBL" id="EOO62448.1"/>
    </source>
</evidence>
<dbReference type="AlphaFoldDB" id="A0A9W5V666"/>
<sequence length="95" mass="10906">MYQSTPQLLCDGYMNMVISSIKSGKRKINLHGYLGIWMKPISKLRANGDIFIVQLIKTGIHLDIQLRKKRDNKAAYVFMKRLVKAFGEPNGSHNR</sequence>
<name>A0A9W5V666_BACCE</name>
<comment type="caution">
    <text evidence="1">The sequence shown here is derived from an EMBL/GenBank/DDBJ whole genome shotgun (WGS) entry which is preliminary data.</text>
</comment>
<protein>
    <submittedName>
        <fullName evidence="1">Uncharacterized protein</fullName>
    </submittedName>
</protein>
<organism evidence="1 2">
    <name type="scientific">Bacillus cereus VD196</name>
    <dbReference type="NCBI Taxonomy" id="1053243"/>
    <lineage>
        <taxon>Bacteria</taxon>
        <taxon>Bacillati</taxon>
        <taxon>Bacillota</taxon>
        <taxon>Bacilli</taxon>
        <taxon>Bacillales</taxon>
        <taxon>Bacillaceae</taxon>
        <taxon>Bacillus</taxon>
        <taxon>Bacillus cereus group</taxon>
    </lineage>
</organism>
<dbReference type="EMBL" id="AHFL01000050">
    <property type="protein sequence ID" value="EOO62448.1"/>
    <property type="molecule type" value="Genomic_DNA"/>
</dbReference>